<dbReference type="InterPro" id="IPR041854">
    <property type="entry name" value="BFD-like_2Fe2S-bd_dom_sf"/>
</dbReference>
<keyword evidence="13" id="KW-1185">Reference proteome</keyword>
<dbReference type="InterPro" id="IPR007419">
    <property type="entry name" value="BFD-like_2Fe2S-bd_dom"/>
</dbReference>
<evidence type="ECO:0000256" key="10">
    <source>
        <dbReference type="ARBA" id="ARBA00023063"/>
    </source>
</evidence>
<dbReference type="Gene3D" id="2.40.40.20">
    <property type="match status" value="1"/>
</dbReference>
<dbReference type="SMART" id="SM00926">
    <property type="entry name" value="Molybdop_Fe4S4"/>
    <property type="match status" value="1"/>
</dbReference>
<dbReference type="Gene3D" id="1.10.10.1100">
    <property type="entry name" value="BFD-like [2Fe-2S]-binding domain"/>
    <property type="match status" value="1"/>
</dbReference>
<evidence type="ECO:0000256" key="4">
    <source>
        <dbReference type="ARBA" id="ARBA00022485"/>
    </source>
</evidence>
<name>A0AAE3G577_9GAMM</name>
<dbReference type="GO" id="GO:0051539">
    <property type="term" value="F:4 iron, 4 sulfur cluster binding"/>
    <property type="evidence" value="ECO:0007669"/>
    <property type="project" value="UniProtKB-KW"/>
</dbReference>
<evidence type="ECO:0000256" key="2">
    <source>
        <dbReference type="ARBA" id="ARBA00001966"/>
    </source>
</evidence>
<keyword evidence="9" id="KW-0411">Iron-sulfur</keyword>
<evidence type="ECO:0000313" key="13">
    <source>
        <dbReference type="Proteomes" id="UP001205843"/>
    </source>
</evidence>
<dbReference type="PANTHER" id="PTHR43105">
    <property type="entry name" value="RESPIRATORY NITRATE REDUCTASE"/>
    <property type="match status" value="1"/>
</dbReference>
<dbReference type="Gene3D" id="3.40.50.740">
    <property type="match status" value="1"/>
</dbReference>
<dbReference type="GO" id="GO:0016020">
    <property type="term" value="C:membrane"/>
    <property type="evidence" value="ECO:0007669"/>
    <property type="project" value="TreeGrafter"/>
</dbReference>
<feature type="domain" description="4Fe-4S Mo/W bis-MGD-type" evidence="11">
    <location>
        <begin position="4"/>
        <end position="60"/>
    </location>
</feature>
<evidence type="ECO:0000256" key="9">
    <source>
        <dbReference type="ARBA" id="ARBA00023014"/>
    </source>
</evidence>
<dbReference type="AlphaFoldDB" id="A0AAE3G577"/>
<dbReference type="InterPro" id="IPR041957">
    <property type="entry name" value="CT_Nitrate-R-NapA-like"/>
</dbReference>
<keyword evidence="5" id="KW-0500">Molybdenum</keyword>
<evidence type="ECO:0000256" key="3">
    <source>
        <dbReference type="ARBA" id="ARBA00008747"/>
    </source>
</evidence>
<dbReference type="Pfam" id="PF00384">
    <property type="entry name" value="Molybdopterin"/>
    <property type="match status" value="1"/>
</dbReference>
<evidence type="ECO:0000256" key="7">
    <source>
        <dbReference type="ARBA" id="ARBA00023002"/>
    </source>
</evidence>
<comment type="caution">
    <text evidence="12">The sequence shown here is derived from an EMBL/GenBank/DDBJ whole genome shotgun (WGS) entry which is preliminary data.</text>
</comment>
<dbReference type="Proteomes" id="UP001205843">
    <property type="component" value="Unassembled WGS sequence"/>
</dbReference>
<dbReference type="InterPro" id="IPR009010">
    <property type="entry name" value="Asp_de-COase-like_dom_sf"/>
</dbReference>
<dbReference type="GO" id="GO:0016491">
    <property type="term" value="F:oxidoreductase activity"/>
    <property type="evidence" value="ECO:0007669"/>
    <property type="project" value="UniProtKB-KW"/>
</dbReference>
<evidence type="ECO:0000259" key="11">
    <source>
        <dbReference type="PROSITE" id="PS51669"/>
    </source>
</evidence>
<keyword evidence="4" id="KW-0004">4Fe-4S</keyword>
<dbReference type="Pfam" id="PF04879">
    <property type="entry name" value="Molybdop_Fe4S4"/>
    <property type="match status" value="1"/>
</dbReference>
<keyword evidence="7 12" id="KW-0560">Oxidoreductase</keyword>
<dbReference type="CDD" id="cd02791">
    <property type="entry name" value="MopB_CT_Nitrate-R-NapA-like"/>
    <property type="match status" value="1"/>
</dbReference>
<dbReference type="GO" id="GO:1990204">
    <property type="term" value="C:oxidoreductase complex"/>
    <property type="evidence" value="ECO:0007669"/>
    <property type="project" value="UniProtKB-ARBA"/>
</dbReference>
<protein>
    <submittedName>
        <fullName evidence="12">Assimilatory nitrate reductase catalytic subunit</fullName>
        <ecNumber evidence="12">1.7.99.4</ecNumber>
    </submittedName>
</protein>
<dbReference type="Gene3D" id="3.40.228.10">
    <property type="entry name" value="Dimethylsulfoxide Reductase, domain 2"/>
    <property type="match status" value="1"/>
</dbReference>
<dbReference type="GO" id="GO:0045333">
    <property type="term" value="P:cellular respiration"/>
    <property type="evidence" value="ECO:0007669"/>
    <property type="project" value="UniProtKB-ARBA"/>
</dbReference>
<reference evidence="12" key="1">
    <citation type="submission" date="2022-03" db="EMBL/GenBank/DDBJ databases">
        <title>Genomic Encyclopedia of Type Strains, Phase III (KMG-III): the genomes of soil and plant-associated and newly described type strains.</title>
        <authorList>
            <person name="Whitman W."/>
        </authorList>
    </citation>
    <scope>NUCLEOTIDE SEQUENCE</scope>
    <source>
        <strain evidence="12">ANL 6-2</strain>
    </source>
</reference>
<dbReference type="GO" id="GO:0042128">
    <property type="term" value="P:nitrate assimilation"/>
    <property type="evidence" value="ECO:0007669"/>
    <property type="project" value="UniProtKB-KW"/>
</dbReference>
<accession>A0AAE3G577</accession>
<dbReference type="InterPro" id="IPR027467">
    <property type="entry name" value="MopterinOxRdtase_cofactor_BS"/>
</dbReference>
<dbReference type="CDD" id="cd02754">
    <property type="entry name" value="MopB_Nitrate-R-NapA-like"/>
    <property type="match status" value="1"/>
</dbReference>
<evidence type="ECO:0000256" key="6">
    <source>
        <dbReference type="ARBA" id="ARBA00022723"/>
    </source>
</evidence>
<dbReference type="InterPro" id="IPR006657">
    <property type="entry name" value="MoPterin_dinucl-bd_dom"/>
</dbReference>
<dbReference type="EC" id="1.7.99.4" evidence="12"/>
<gene>
    <name evidence="12" type="ORF">J2T57_002486</name>
</gene>
<evidence type="ECO:0000256" key="5">
    <source>
        <dbReference type="ARBA" id="ARBA00022505"/>
    </source>
</evidence>
<comment type="cofactor">
    <cofactor evidence="2">
        <name>[4Fe-4S] cluster</name>
        <dbReference type="ChEBI" id="CHEBI:49883"/>
    </cofactor>
</comment>
<dbReference type="InterPro" id="IPR006963">
    <property type="entry name" value="Mopterin_OxRdtase_4Fe-4S_dom"/>
</dbReference>
<evidence type="ECO:0000256" key="8">
    <source>
        <dbReference type="ARBA" id="ARBA00023004"/>
    </source>
</evidence>
<keyword evidence="8" id="KW-0408">Iron</keyword>
<dbReference type="SUPFAM" id="SSF50692">
    <property type="entry name" value="ADC-like"/>
    <property type="match status" value="1"/>
</dbReference>
<evidence type="ECO:0000313" key="12">
    <source>
        <dbReference type="EMBL" id="MCP1675338.1"/>
    </source>
</evidence>
<comment type="similarity">
    <text evidence="3">Belongs to the prokaryotic molybdopterin-containing oxidoreductase family. NasA/NapA/NarB subfamily.</text>
</comment>
<dbReference type="Pfam" id="PF01568">
    <property type="entry name" value="Molydop_binding"/>
    <property type="match status" value="1"/>
</dbReference>
<dbReference type="PANTHER" id="PTHR43105:SF9">
    <property type="entry name" value="NADPH-FE(3+) OXIDOREDUCTASE SUBUNIT ALPHA"/>
    <property type="match status" value="1"/>
</dbReference>
<dbReference type="GO" id="GO:0043546">
    <property type="term" value="F:molybdopterin cofactor binding"/>
    <property type="evidence" value="ECO:0007669"/>
    <property type="project" value="InterPro"/>
</dbReference>
<dbReference type="Pfam" id="PF04324">
    <property type="entry name" value="Fer2_BFD"/>
    <property type="match status" value="1"/>
</dbReference>
<dbReference type="InterPro" id="IPR050123">
    <property type="entry name" value="Prok_molybdopt-oxidoreductase"/>
</dbReference>
<keyword evidence="10" id="KW-0534">Nitrate assimilation</keyword>
<comment type="cofactor">
    <cofactor evidence="1">
        <name>Mo-bis(molybdopterin guanine dinucleotide)</name>
        <dbReference type="ChEBI" id="CHEBI:60539"/>
    </cofactor>
</comment>
<organism evidence="12 13">
    <name type="scientific">Natronocella acetinitrilica</name>
    <dbReference type="NCBI Taxonomy" id="414046"/>
    <lineage>
        <taxon>Bacteria</taxon>
        <taxon>Pseudomonadati</taxon>
        <taxon>Pseudomonadota</taxon>
        <taxon>Gammaproteobacteria</taxon>
        <taxon>Chromatiales</taxon>
        <taxon>Ectothiorhodospiraceae</taxon>
        <taxon>Natronocella</taxon>
    </lineage>
</organism>
<dbReference type="EMBL" id="JALJXV010000005">
    <property type="protein sequence ID" value="MCP1675338.1"/>
    <property type="molecule type" value="Genomic_DNA"/>
</dbReference>
<proteinExistence type="inferred from homology"/>
<dbReference type="Gene3D" id="2.20.25.90">
    <property type="entry name" value="ADC-like domains"/>
    <property type="match status" value="1"/>
</dbReference>
<dbReference type="InterPro" id="IPR006656">
    <property type="entry name" value="Mopterin_OxRdtase"/>
</dbReference>
<evidence type="ECO:0000256" key="1">
    <source>
        <dbReference type="ARBA" id="ARBA00001942"/>
    </source>
</evidence>
<dbReference type="SUPFAM" id="SSF53706">
    <property type="entry name" value="Formate dehydrogenase/DMSO reductase, domains 1-3"/>
    <property type="match status" value="1"/>
</dbReference>
<dbReference type="PROSITE" id="PS00551">
    <property type="entry name" value="MOLYBDOPTERIN_PROK_1"/>
    <property type="match status" value="1"/>
</dbReference>
<sequence length="889" mass="96273">MEEQTAIKTTCPYCGVGCGVLAMLDEEGAAQIAGDPQHPANFGRLCSKGAALGETVDLEGRLLHPMVDGERASWEQALDTVAGRLRSIIDQHGPEAVAFYGSGQMLTEDYYVSNKLFKGFIGTPHVDTNSRLCMASAVVGHKRAFGSDTVPGNYADLESADLLIIAGANLAWCHPVLYQRVKAAKAERPDMRVVVIDPRRTDTCEIADLHLPLAPGTDVWLWNGLLSYLAVEGHTDYAFLEAHTEGFGAAIEAARASAPNVPAVAGQCDLPEADVLAFFRWFAATERTVSLYSQGVNQSSTGSDKVSSIINCHLLTGRIGRSGMGPFSITGQPNAMGGREVGGLANQLAAHMDYSAETVDRVRRFWQAPNLVSGPGNKAVDLFQAIERGEIRAVWIMATNPMVSLPDADRMRRALAGCELVVVSEAMACTDTTAVADVLLPAMAWGEKDGTVTNSERRISRQRPFLPPPGEAQPDWWALCKVALRLGFGDGFAYEKPAEIFREHAALSGFENNGSRDFDISALANLHDAGYEAMAPRQWPIRDGRDTGRLFADGGFFTESGKARLIPLTPRPPVNAPDTDYSLVLNTGRVRDHWHTMTRTGKSPRLSAHEVTPFLQMHPDDAARLDLGDGALARVHSHWGEALARVRLDDGQRPGSVFMPMHWNDQYALRGRVDAVVNPVTDPDSGEPEFKHTPVAVSPVEVAWQGFLLSREPLADPPACAWWAKARGNGFHRYELAGTESAEQMPDLARALLPGDGECLEMADPGRNVYRAARLVDGRLMGCLFMGAVTALPGRHWLAGLFTAEPVSTRNRMALLSGNPPPGQKDAGRNVCACFGVGENTIIEAIRKGCRTPEAVTRRCQAGGNCGSCVPEIRDLIGRHARPVNRRIA</sequence>
<dbReference type="GO" id="GO:0046872">
    <property type="term" value="F:metal ion binding"/>
    <property type="evidence" value="ECO:0007669"/>
    <property type="project" value="UniProtKB-KW"/>
</dbReference>
<keyword evidence="6" id="KW-0479">Metal-binding</keyword>
<dbReference type="PROSITE" id="PS51669">
    <property type="entry name" value="4FE4S_MOW_BIS_MGD"/>
    <property type="match status" value="1"/>
</dbReference>